<sequence length="80" mass="9576">EHPADPKSIKELLRLLDEWLVDQPDLRRMIAIWLRATLMCWTEYSILLPEVNDLQELRVMLSDRLEEWAHQYKAEGMQQG</sequence>
<organism evidence="1">
    <name type="scientific">mine drainage metagenome</name>
    <dbReference type="NCBI Taxonomy" id="410659"/>
    <lineage>
        <taxon>unclassified sequences</taxon>
        <taxon>metagenomes</taxon>
        <taxon>ecological metagenomes</taxon>
    </lineage>
</organism>
<proteinExistence type="predicted"/>
<accession>T1A2S0</accession>
<reference evidence="1" key="1">
    <citation type="submission" date="2013-08" db="EMBL/GenBank/DDBJ databases">
        <authorList>
            <person name="Mendez C."/>
            <person name="Richter M."/>
            <person name="Ferrer M."/>
            <person name="Sanchez J."/>
        </authorList>
    </citation>
    <scope>NUCLEOTIDE SEQUENCE</scope>
</reference>
<dbReference type="AlphaFoldDB" id="T1A2S0"/>
<gene>
    <name evidence="1" type="ORF">B1A_13170</name>
</gene>
<reference evidence="1" key="2">
    <citation type="journal article" date="2014" name="ISME J.">
        <title>Microbial stratification in low pH oxic and suboxic macroscopic growths along an acid mine drainage.</title>
        <authorList>
            <person name="Mendez-Garcia C."/>
            <person name="Mesa V."/>
            <person name="Sprenger R.R."/>
            <person name="Richter M."/>
            <person name="Diez M.S."/>
            <person name="Solano J."/>
            <person name="Bargiela R."/>
            <person name="Golyshina O.V."/>
            <person name="Manteca A."/>
            <person name="Ramos J.L."/>
            <person name="Gallego J.R."/>
            <person name="Llorente I."/>
            <person name="Martins Dos Santos V.A."/>
            <person name="Jensen O.N."/>
            <person name="Pelaez A.I."/>
            <person name="Sanchez J."/>
            <person name="Ferrer M."/>
        </authorList>
    </citation>
    <scope>NUCLEOTIDE SEQUENCE</scope>
</reference>
<feature type="non-terminal residue" evidence="1">
    <location>
        <position position="1"/>
    </location>
</feature>
<dbReference type="EMBL" id="AUZX01009626">
    <property type="protein sequence ID" value="EQD51168.1"/>
    <property type="molecule type" value="Genomic_DNA"/>
</dbReference>
<name>T1A2S0_9ZZZZ</name>
<evidence type="ECO:0000313" key="1">
    <source>
        <dbReference type="EMBL" id="EQD51168.1"/>
    </source>
</evidence>
<protein>
    <submittedName>
        <fullName evidence="1">Transposase</fullName>
    </submittedName>
</protein>
<comment type="caution">
    <text evidence="1">The sequence shown here is derived from an EMBL/GenBank/DDBJ whole genome shotgun (WGS) entry which is preliminary data.</text>
</comment>
<feature type="non-terminal residue" evidence="1">
    <location>
        <position position="80"/>
    </location>
</feature>